<dbReference type="Pfam" id="PF19877">
    <property type="entry name" value="DUF6350"/>
    <property type="match status" value="1"/>
</dbReference>
<dbReference type="AlphaFoldDB" id="A0A4Y4DUF5"/>
<keyword evidence="2" id="KW-0812">Transmembrane</keyword>
<feature type="transmembrane region" description="Helical" evidence="2">
    <location>
        <begin position="94"/>
        <end position="111"/>
    </location>
</feature>
<comment type="caution">
    <text evidence="3">The sequence shown here is derived from an EMBL/GenBank/DDBJ whole genome shotgun (WGS) entry which is preliminary data.</text>
</comment>
<evidence type="ECO:0000313" key="4">
    <source>
        <dbReference type="Proteomes" id="UP000316659"/>
    </source>
</evidence>
<reference evidence="3 4" key="1">
    <citation type="submission" date="2019-06" db="EMBL/GenBank/DDBJ databases">
        <title>Whole genome shotgun sequence of Cellulosimicrobium cellulans NBRC 15516.</title>
        <authorList>
            <person name="Hosoyama A."/>
            <person name="Uohara A."/>
            <person name="Ohji S."/>
            <person name="Ichikawa N."/>
        </authorList>
    </citation>
    <scope>NUCLEOTIDE SEQUENCE [LARGE SCALE GENOMIC DNA]</scope>
    <source>
        <strain evidence="3 4">NBRC 15516</strain>
    </source>
</reference>
<dbReference type="Proteomes" id="UP000316659">
    <property type="component" value="Unassembled WGS sequence"/>
</dbReference>
<evidence type="ECO:0000313" key="3">
    <source>
        <dbReference type="EMBL" id="GED08989.1"/>
    </source>
</evidence>
<accession>A0A4Y4DUF5</accession>
<protein>
    <submittedName>
        <fullName evidence="3">Uncharacterized protein</fullName>
    </submittedName>
</protein>
<feature type="transmembrane region" description="Helical" evidence="2">
    <location>
        <begin position="343"/>
        <end position="369"/>
    </location>
</feature>
<keyword evidence="2" id="KW-0472">Membrane</keyword>
<feature type="transmembrane region" description="Helical" evidence="2">
    <location>
        <begin position="123"/>
        <end position="142"/>
    </location>
</feature>
<feature type="transmembrane region" description="Helical" evidence="2">
    <location>
        <begin position="68"/>
        <end position="88"/>
    </location>
</feature>
<feature type="transmembrane region" description="Helical" evidence="2">
    <location>
        <begin position="201"/>
        <end position="221"/>
    </location>
</feature>
<evidence type="ECO:0000256" key="2">
    <source>
        <dbReference type="SAM" id="Phobius"/>
    </source>
</evidence>
<feature type="transmembrane region" description="Helical" evidence="2">
    <location>
        <begin position="148"/>
        <end position="171"/>
    </location>
</feature>
<feature type="transmembrane region" description="Helical" evidence="2">
    <location>
        <begin position="306"/>
        <end position="323"/>
    </location>
</feature>
<organism evidence="3 4">
    <name type="scientific">Cellulosimicrobium cellulans</name>
    <name type="common">Arthrobacter luteus</name>
    <dbReference type="NCBI Taxonomy" id="1710"/>
    <lineage>
        <taxon>Bacteria</taxon>
        <taxon>Bacillati</taxon>
        <taxon>Actinomycetota</taxon>
        <taxon>Actinomycetes</taxon>
        <taxon>Micrococcales</taxon>
        <taxon>Promicromonosporaceae</taxon>
        <taxon>Cellulosimicrobium</taxon>
    </lineage>
</organism>
<feature type="transmembrane region" description="Helical" evidence="2">
    <location>
        <begin position="33"/>
        <end position="56"/>
    </location>
</feature>
<dbReference type="RefSeq" id="WP_170227219.1">
    <property type="nucleotide sequence ID" value="NZ_BJNZ01000004.1"/>
</dbReference>
<proteinExistence type="predicted"/>
<keyword evidence="2" id="KW-1133">Transmembrane helix</keyword>
<feature type="region of interest" description="Disordered" evidence="1">
    <location>
        <begin position="1"/>
        <end position="22"/>
    </location>
</feature>
<dbReference type="EMBL" id="BJNZ01000004">
    <property type="protein sequence ID" value="GED08989.1"/>
    <property type="molecule type" value="Genomic_DNA"/>
</dbReference>
<name>A0A4Y4DUF5_CELCE</name>
<feature type="transmembrane region" description="Helical" evidence="2">
    <location>
        <begin position="381"/>
        <end position="403"/>
    </location>
</feature>
<evidence type="ECO:0000256" key="1">
    <source>
        <dbReference type="SAM" id="MobiDB-lite"/>
    </source>
</evidence>
<gene>
    <name evidence="3" type="ORF">CCE02nite_09880</name>
</gene>
<dbReference type="InterPro" id="IPR045931">
    <property type="entry name" value="DUF6350"/>
</dbReference>
<sequence>MSTTSTTRGARTRTVDGSPAPAPVVVRRGPSGVLAALQALALSLAVVVLPGVVAFLASSTGSSEGTGWGQSVTIAAGFWLLGHGVPLVASGTTVTLVPLGLTALALFCCFASARRSAHTTTSAWVAGTVTYALATLGVALLAGSTPPWGLAVAVVGGALVGGLGLGAGILARPDAPLVGDLTQRLDGWLPSSVRLGLRGGLLGTSLLAGVSAVVVGAWLVAGRATSGDIVAGLVPGTVGGIVLALAQLAVLPNVVAWAGAWLVGPGFAVGEGSTFAPTGSAPGALPAIPLLGALPGDDWTNPLTPWVPAVVVVLGVVAGTFVWRRLRDVTGTHPDDDVRWLDVGLAVGGVALGAGLLVGVVSWLAGGAVGPGRLEVVGADALVVGALAAAEIGGGAALAILWARLDVLGRRHGDPLDDEADLPR</sequence>